<dbReference type="Pfam" id="PF00754">
    <property type="entry name" value="F5_F8_type_C"/>
    <property type="match status" value="1"/>
</dbReference>
<gene>
    <name evidence="2" type="ORF">ACFSF0_00590</name>
</gene>
<proteinExistence type="predicted"/>
<evidence type="ECO:0000313" key="2">
    <source>
        <dbReference type="EMBL" id="MFD1709095.1"/>
    </source>
</evidence>
<reference evidence="3" key="1">
    <citation type="journal article" date="2019" name="Int. J. Syst. Evol. Microbiol.">
        <title>The Global Catalogue of Microorganisms (GCM) 10K type strain sequencing project: providing services to taxonomists for standard genome sequencing and annotation.</title>
        <authorList>
            <consortium name="The Broad Institute Genomics Platform"/>
            <consortium name="The Broad Institute Genome Sequencing Center for Infectious Disease"/>
            <person name="Wu L."/>
            <person name="Ma J."/>
        </authorList>
    </citation>
    <scope>NUCLEOTIDE SEQUENCE [LARGE SCALE GENOMIC DNA]</scope>
    <source>
        <strain evidence="3">LMG 29247</strain>
    </source>
</reference>
<name>A0ABW4KM77_9BURK</name>
<dbReference type="EMBL" id="JBHUEJ010000002">
    <property type="protein sequence ID" value="MFD1709095.1"/>
    <property type="molecule type" value="Genomic_DNA"/>
</dbReference>
<comment type="caution">
    <text evidence="2">The sequence shown here is derived from an EMBL/GenBank/DDBJ whole genome shotgun (WGS) entry which is preliminary data.</text>
</comment>
<evidence type="ECO:0000259" key="1">
    <source>
        <dbReference type="Pfam" id="PF00754"/>
    </source>
</evidence>
<dbReference type="InterPro" id="IPR008979">
    <property type="entry name" value="Galactose-bd-like_sf"/>
</dbReference>
<keyword evidence="3" id="KW-1185">Reference proteome</keyword>
<dbReference type="Gene3D" id="2.60.120.260">
    <property type="entry name" value="Galactose-binding domain-like"/>
    <property type="match status" value="1"/>
</dbReference>
<accession>A0ABW4KM77</accession>
<dbReference type="Proteomes" id="UP001597304">
    <property type="component" value="Unassembled WGS sequence"/>
</dbReference>
<sequence length="157" mass="16979">MLANALIRAASQQSGYRYWSLLIAENVGGYAFPTYLALPEVELRGAPGGGDLTTPSTPVTCTGSALSGHPVSAMVDNNLSTSYINPVNSPRDVRVVFDLGSPKEVAAVAIYRDAFTPNEQMPKTFTLDASRDGVTFETKGSFTNIDWPDNTWKQFIL</sequence>
<evidence type="ECO:0000313" key="3">
    <source>
        <dbReference type="Proteomes" id="UP001597304"/>
    </source>
</evidence>
<organism evidence="2 3">
    <name type="scientific">Ottowia flava</name>
    <dbReference type="NCBI Taxonomy" id="2675430"/>
    <lineage>
        <taxon>Bacteria</taxon>
        <taxon>Pseudomonadati</taxon>
        <taxon>Pseudomonadota</taxon>
        <taxon>Betaproteobacteria</taxon>
        <taxon>Burkholderiales</taxon>
        <taxon>Comamonadaceae</taxon>
        <taxon>Ottowia</taxon>
    </lineage>
</organism>
<dbReference type="InterPro" id="IPR000421">
    <property type="entry name" value="FA58C"/>
</dbReference>
<dbReference type="SUPFAM" id="SSF49785">
    <property type="entry name" value="Galactose-binding domain-like"/>
    <property type="match status" value="1"/>
</dbReference>
<dbReference type="RefSeq" id="WP_147914160.1">
    <property type="nucleotide sequence ID" value="NZ_JBHUEJ010000002.1"/>
</dbReference>
<feature type="domain" description="F5/8 type C" evidence="1">
    <location>
        <begin position="60"/>
        <end position="152"/>
    </location>
</feature>
<protein>
    <submittedName>
        <fullName evidence="2">Discoidin domain-containing protein</fullName>
    </submittedName>
</protein>